<dbReference type="Proteomes" id="UP000224974">
    <property type="component" value="Unassembled WGS sequence"/>
</dbReference>
<evidence type="ECO:0000313" key="5">
    <source>
        <dbReference type="Proteomes" id="UP000373449"/>
    </source>
</evidence>
<dbReference type="RefSeq" id="WP_029095127.1">
    <property type="nucleotide sequence ID" value="NZ_BRLG01000015.1"/>
</dbReference>
<proteinExistence type="predicted"/>
<evidence type="ECO:0000313" key="3">
    <source>
        <dbReference type="EMBL" id="VFS46222.1"/>
    </source>
</evidence>
<reference evidence="4" key="2">
    <citation type="submission" date="2017-09" db="EMBL/GenBank/DDBJ databases">
        <title>FDA dAtabase for Regulatory Grade micrObial Sequences (FDA-ARGOS): Supporting development and validation of Infectious Disease Dx tests.</title>
        <authorList>
            <person name="Minogue T."/>
            <person name="Wolcott M."/>
            <person name="Wasieloski L."/>
            <person name="Aguilar W."/>
            <person name="Moore D."/>
            <person name="Tallon L."/>
            <person name="Sadzewicz L."/>
            <person name="Ott S."/>
            <person name="Zhao X."/>
            <person name="Nagaraj S."/>
            <person name="Vavikolanu K."/>
            <person name="Aluvathingal J."/>
            <person name="Nadendla S."/>
            <person name="Sichtig H."/>
        </authorList>
    </citation>
    <scope>NUCLEOTIDE SEQUENCE [LARGE SCALE GENOMIC DNA]</scope>
    <source>
        <strain evidence="4">FDAARGOS_387</strain>
    </source>
</reference>
<keyword evidence="4" id="KW-1185">Reference proteome</keyword>
<feature type="domain" description="DUF6896" evidence="1">
    <location>
        <begin position="5"/>
        <end position="131"/>
    </location>
</feature>
<dbReference type="STRING" id="1111728.GCA_000427805_02431"/>
<evidence type="ECO:0000313" key="4">
    <source>
        <dbReference type="Proteomes" id="UP000224974"/>
    </source>
</evidence>
<dbReference type="EMBL" id="CAADJA010000002">
    <property type="protein sequence ID" value="VFS46222.1"/>
    <property type="molecule type" value="Genomic_DNA"/>
</dbReference>
<dbReference type="Pfam" id="PF21837">
    <property type="entry name" value="DUF6896"/>
    <property type="match status" value="1"/>
</dbReference>
<gene>
    <name evidence="2" type="ORF">CRN84_02725</name>
    <name evidence="3" type="ORF">NCTC12282_01113</name>
</gene>
<reference evidence="3 5" key="3">
    <citation type="submission" date="2019-03" db="EMBL/GenBank/DDBJ databases">
        <authorList>
            <consortium name="Pathogen Informatics"/>
        </authorList>
    </citation>
    <scope>NUCLEOTIDE SEQUENCE [LARGE SCALE GENOMIC DNA]</scope>
    <source>
        <strain evidence="3 5">NCTC12282</strain>
    </source>
</reference>
<sequence length="134" mass="14984">MDDELLRIIQLFQRSVEQRFGQIASYCQIALPVTNSEWVGIELPHPIKLPNGVVGFKHGFGISMCEHGTVTNFDLGDNGEIDGFNAHWLAGFVQSHQLETHLTDAKIIQSLIDDGVSCGKIRFSGYINYYLSNE</sequence>
<dbReference type="InterPro" id="IPR054191">
    <property type="entry name" value="DUF6896"/>
</dbReference>
<dbReference type="AlphaFoldDB" id="A0A2C6DGJ1"/>
<organism evidence="2 4">
    <name type="scientific">Budvicia aquatica</name>
    <dbReference type="NCBI Taxonomy" id="82979"/>
    <lineage>
        <taxon>Bacteria</taxon>
        <taxon>Pseudomonadati</taxon>
        <taxon>Pseudomonadota</taxon>
        <taxon>Gammaproteobacteria</taxon>
        <taxon>Enterobacterales</taxon>
        <taxon>Budviciaceae</taxon>
        <taxon>Budvicia</taxon>
    </lineage>
</organism>
<accession>A0A2C6DGJ1</accession>
<protein>
    <recommendedName>
        <fullName evidence="1">DUF6896 domain-containing protein</fullName>
    </recommendedName>
</protein>
<dbReference type="EMBL" id="PDDX01000001">
    <property type="protein sequence ID" value="PHI28327.1"/>
    <property type="molecule type" value="Genomic_DNA"/>
</dbReference>
<name>A0A2C6DGJ1_9GAMM</name>
<reference evidence="2" key="1">
    <citation type="submission" date="2017-09" db="EMBL/GenBank/DDBJ databases">
        <title>FDA dAtabase for Regulatory Grade micrObial Sequences (FDA-ARGOS): Supporting development and validation of Infectious Disease Dx tests.</title>
        <authorList>
            <person name="Minogue T."/>
            <person name="Wolcott M."/>
            <person name="Wasieloski L."/>
            <person name="Aguilar W."/>
            <person name="Moore D."/>
            <person name="Tallon L.J."/>
            <person name="Sadzewicz L."/>
            <person name="Ott S."/>
            <person name="Zhao X."/>
            <person name="Nagaraj S."/>
            <person name="Vavikolanu K."/>
            <person name="Aluvathingal J."/>
            <person name="Nadendla S."/>
            <person name="Sichtig H."/>
        </authorList>
    </citation>
    <scope>NUCLEOTIDE SEQUENCE</scope>
    <source>
        <strain evidence="2">FDAARGOS_387</strain>
    </source>
</reference>
<evidence type="ECO:0000313" key="2">
    <source>
        <dbReference type="EMBL" id="PHI28327.1"/>
    </source>
</evidence>
<evidence type="ECO:0000259" key="1">
    <source>
        <dbReference type="Pfam" id="PF21837"/>
    </source>
</evidence>
<dbReference type="OrthoDB" id="8480543at2"/>
<dbReference type="Proteomes" id="UP000373449">
    <property type="component" value="Unassembled WGS sequence"/>
</dbReference>